<evidence type="ECO:0008006" key="5">
    <source>
        <dbReference type="Google" id="ProtNLM"/>
    </source>
</evidence>
<dbReference type="AlphaFoldDB" id="A0A091DP47"/>
<feature type="transmembrane region" description="Helical" evidence="1">
    <location>
        <begin position="90"/>
        <end position="110"/>
    </location>
</feature>
<evidence type="ECO:0000256" key="2">
    <source>
        <dbReference type="SAM" id="SignalP"/>
    </source>
</evidence>
<dbReference type="Proteomes" id="UP000028990">
    <property type="component" value="Unassembled WGS sequence"/>
</dbReference>
<dbReference type="PANTHER" id="PTHR41687:SF1">
    <property type="entry name" value="SMALL INTEGRAL MEMBRANE PROTEIN 9"/>
    <property type="match status" value="1"/>
</dbReference>
<evidence type="ECO:0000313" key="3">
    <source>
        <dbReference type="EMBL" id="KFO32847.1"/>
    </source>
</evidence>
<evidence type="ECO:0000313" key="4">
    <source>
        <dbReference type="Proteomes" id="UP000028990"/>
    </source>
</evidence>
<keyword evidence="1" id="KW-0812">Transmembrane</keyword>
<keyword evidence="1" id="KW-0472">Membrane</keyword>
<dbReference type="InterPro" id="IPR038853">
    <property type="entry name" value="Smim9"/>
</dbReference>
<accession>A0A091DP47</accession>
<sequence>MEPLKLFCIAFLLCSLTCFLLEAEASPPSRLLGFGMQDKSGWKPRSRGVFAIRMIDPIFEKRKIHVSGNQKSWLSNFRAYLDELFRNTTFPAAIVAIFLNLSLMGTLCCLT</sequence>
<protein>
    <recommendedName>
        <fullName evidence="5">Small integral membrane protein 9</fullName>
    </recommendedName>
</protein>
<keyword evidence="4" id="KW-1185">Reference proteome</keyword>
<dbReference type="PANTHER" id="PTHR41687">
    <property type="entry name" value="SMALL INTEGRAL MEMBRANE PROTEIN 9"/>
    <property type="match status" value="1"/>
</dbReference>
<keyword evidence="1" id="KW-1133">Transmembrane helix</keyword>
<proteinExistence type="predicted"/>
<feature type="signal peptide" evidence="2">
    <location>
        <begin position="1"/>
        <end position="25"/>
    </location>
</feature>
<gene>
    <name evidence="3" type="ORF">H920_05755</name>
</gene>
<keyword evidence="2" id="KW-0732">Signal</keyword>
<evidence type="ECO:0000256" key="1">
    <source>
        <dbReference type="SAM" id="Phobius"/>
    </source>
</evidence>
<dbReference type="eggNOG" id="ENOG502TKME">
    <property type="taxonomic scope" value="Eukaryota"/>
</dbReference>
<feature type="chain" id="PRO_5001873574" description="Small integral membrane protein 9" evidence="2">
    <location>
        <begin position="26"/>
        <end position="111"/>
    </location>
</feature>
<reference evidence="3 4" key="1">
    <citation type="submission" date="2013-11" db="EMBL/GenBank/DDBJ databases">
        <title>The Damaraland mole rat (Fukomys damarensis) genome and evolution of African mole rats.</title>
        <authorList>
            <person name="Gladyshev V.N."/>
            <person name="Fang X."/>
        </authorList>
    </citation>
    <scope>NUCLEOTIDE SEQUENCE [LARGE SCALE GENOMIC DNA]</scope>
    <source>
        <tissue evidence="3">Liver</tissue>
    </source>
</reference>
<name>A0A091DP47_FUKDA</name>
<dbReference type="EMBL" id="KN122118">
    <property type="protein sequence ID" value="KFO32847.1"/>
    <property type="molecule type" value="Genomic_DNA"/>
</dbReference>
<organism evidence="3 4">
    <name type="scientific">Fukomys damarensis</name>
    <name type="common">Damaraland mole rat</name>
    <name type="synonym">Cryptomys damarensis</name>
    <dbReference type="NCBI Taxonomy" id="885580"/>
    <lineage>
        <taxon>Eukaryota</taxon>
        <taxon>Metazoa</taxon>
        <taxon>Chordata</taxon>
        <taxon>Craniata</taxon>
        <taxon>Vertebrata</taxon>
        <taxon>Euteleostomi</taxon>
        <taxon>Mammalia</taxon>
        <taxon>Eutheria</taxon>
        <taxon>Euarchontoglires</taxon>
        <taxon>Glires</taxon>
        <taxon>Rodentia</taxon>
        <taxon>Hystricomorpha</taxon>
        <taxon>Bathyergidae</taxon>
        <taxon>Fukomys</taxon>
    </lineage>
</organism>